<keyword evidence="15" id="KW-0573">Peptidoglycan synthesis</keyword>
<dbReference type="InterPro" id="IPR001460">
    <property type="entry name" value="PCN-bd_Tpept"/>
</dbReference>
<protein>
    <recommendedName>
        <fullName evidence="7">Penicillin-binding protein 1B</fullName>
        <ecNumber evidence="22">2.4.99.28</ecNumber>
        <ecNumber evidence="6">3.4.16.4</ecNumber>
    </recommendedName>
    <alternativeName>
        <fullName evidence="20">Murein polymerase</fullName>
    </alternativeName>
</protein>
<comment type="catalytic activity">
    <reaction evidence="21">
        <text>Preferential cleavage: (Ac)2-L-Lys-D-Ala-|-D-Ala. Also transpeptidation of peptidyl-alanyl moieties that are N-acyl substituents of D-alanine.</text>
        <dbReference type="EC" id="3.4.16.4"/>
    </reaction>
</comment>
<evidence type="ECO:0000313" key="27">
    <source>
        <dbReference type="EMBL" id="SHO44721.1"/>
    </source>
</evidence>
<evidence type="ECO:0000256" key="14">
    <source>
        <dbReference type="ARBA" id="ARBA00022960"/>
    </source>
</evidence>
<evidence type="ECO:0000256" key="5">
    <source>
        <dbReference type="ARBA" id="ARBA00007739"/>
    </source>
</evidence>
<keyword evidence="13" id="KW-0378">Hydrolase</keyword>
<keyword evidence="28" id="KW-1185">Reference proteome</keyword>
<dbReference type="AlphaFoldDB" id="A0A1M7XZU3"/>
<dbReference type="OrthoDB" id="9766909at2"/>
<evidence type="ECO:0000259" key="26">
    <source>
        <dbReference type="Pfam" id="PF14814"/>
    </source>
</evidence>
<evidence type="ECO:0000256" key="22">
    <source>
        <dbReference type="ARBA" id="ARBA00044770"/>
    </source>
</evidence>
<evidence type="ECO:0000256" key="13">
    <source>
        <dbReference type="ARBA" id="ARBA00022801"/>
    </source>
</evidence>
<dbReference type="EC" id="3.4.16.4" evidence="6"/>
<comment type="subcellular location">
    <subcellularLocation>
        <location evidence="2">Cell membrane</location>
    </subcellularLocation>
</comment>
<dbReference type="NCBIfam" id="TIGR02071">
    <property type="entry name" value="PBP_1b"/>
    <property type="match status" value="1"/>
</dbReference>
<evidence type="ECO:0000256" key="10">
    <source>
        <dbReference type="ARBA" id="ARBA00022670"/>
    </source>
</evidence>
<evidence type="ECO:0000256" key="17">
    <source>
        <dbReference type="ARBA" id="ARBA00023251"/>
    </source>
</evidence>
<dbReference type="GO" id="GO:0006508">
    <property type="term" value="P:proteolysis"/>
    <property type="evidence" value="ECO:0007669"/>
    <property type="project" value="UniProtKB-KW"/>
</dbReference>
<dbReference type="SUPFAM" id="SSF53955">
    <property type="entry name" value="Lysozyme-like"/>
    <property type="match status" value="1"/>
</dbReference>
<evidence type="ECO:0000259" key="24">
    <source>
        <dbReference type="Pfam" id="PF00905"/>
    </source>
</evidence>
<dbReference type="Gene3D" id="3.30.2060.10">
    <property type="entry name" value="Penicillin-binding protein 1b domain"/>
    <property type="match status" value="1"/>
</dbReference>
<dbReference type="GO" id="GO:0009002">
    <property type="term" value="F:serine-type D-Ala-D-Ala carboxypeptidase activity"/>
    <property type="evidence" value="ECO:0007669"/>
    <property type="project" value="UniProtKB-EC"/>
</dbReference>
<feature type="domain" description="Glycosyl transferase family 51" evidence="25">
    <location>
        <begin position="163"/>
        <end position="334"/>
    </location>
</feature>
<evidence type="ECO:0000256" key="23">
    <source>
        <dbReference type="ARBA" id="ARBA00049902"/>
    </source>
</evidence>
<keyword evidence="19" id="KW-0961">Cell wall biogenesis/degradation</keyword>
<dbReference type="InterPro" id="IPR028166">
    <property type="entry name" value="UB2H"/>
</dbReference>
<evidence type="ECO:0000256" key="12">
    <source>
        <dbReference type="ARBA" id="ARBA00022679"/>
    </source>
</evidence>
<comment type="function">
    <text evidence="1">Cell wall formation. Synthesis of cross-linked peptidoglycan from the lipid intermediates. The enzyme has a penicillin-insensitive transglycosylase N-terminal domain (formation of linear glycan strands) and a penicillin-sensitive transpeptidase C-terminal domain (cross-linking of the peptide subunits).</text>
</comment>
<dbReference type="Gene3D" id="1.10.3810.10">
    <property type="entry name" value="Biosynthetic peptidoglycan transglycosylase-like"/>
    <property type="match status" value="1"/>
</dbReference>
<evidence type="ECO:0000256" key="19">
    <source>
        <dbReference type="ARBA" id="ARBA00023316"/>
    </source>
</evidence>
<evidence type="ECO:0000256" key="18">
    <source>
        <dbReference type="ARBA" id="ARBA00023268"/>
    </source>
</evidence>
<keyword evidence="8" id="KW-1003">Cell membrane</keyword>
<keyword evidence="16" id="KW-0472">Membrane</keyword>
<dbReference type="GO" id="GO:0009274">
    <property type="term" value="C:peptidoglycan-based cell wall"/>
    <property type="evidence" value="ECO:0007669"/>
    <property type="project" value="InterPro"/>
</dbReference>
<evidence type="ECO:0000259" key="25">
    <source>
        <dbReference type="Pfam" id="PF00912"/>
    </source>
</evidence>
<evidence type="ECO:0000256" key="15">
    <source>
        <dbReference type="ARBA" id="ARBA00022984"/>
    </source>
</evidence>
<dbReference type="Pfam" id="PF14814">
    <property type="entry name" value="UB2H"/>
    <property type="match status" value="1"/>
</dbReference>
<feature type="domain" description="Penicillin-binding protein transpeptidase" evidence="24">
    <location>
        <begin position="434"/>
        <end position="662"/>
    </location>
</feature>
<evidence type="ECO:0000256" key="3">
    <source>
        <dbReference type="ARBA" id="ARBA00004752"/>
    </source>
</evidence>
<dbReference type="InterPro" id="IPR012338">
    <property type="entry name" value="Beta-lactam/transpept-like"/>
</dbReference>
<dbReference type="InterPro" id="IPR023346">
    <property type="entry name" value="Lysozyme-like_dom_sf"/>
</dbReference>
<evidence type="ECO:0000256" key="6">
    <source>
        <dbReference type="ARBA" id="ARBA00012448"/>
    </source>
</evidence>
<dbReference type="Proteomes" id="UP000184603">
    <property type="component" value="Unassembled WGS sequence"/>
</dbReference>
<evidence type="ECO:0000256" key="16">
    <source>
        <dbReference type="ARBA" id="ARBA00023136"/>
    </source>
</evidence>
<dbReference type="GO" id="GO:0008360">
    <property type="term" value="P:regulation of cell shape"/>
    <property type="evidence" value="ECO:0007669"/>
    <property type="project" value="UniProtKB-KW"/>
</dbReference>
<dbReference type="GO" id="GO:0046677">
    <property type="term" value="P:response to antibiotic"/>
    <property type="evidence" value="ECO:0007669"/>
    <property type="project" value="UniProtKB-KW"/>
</dbReference>
<keyword evidence="14" id="KW-0133">Cell shape</keyword>
<dbReference type="PROSITE" id="PS51257">
    <property type="entry name" value="PROKAR_LIPOPROTEIN"/>
    <property type="match status" value="1"/>
</dbReference>
<keyword evidence="18" id="KW-0511">Multifunctional enzyme</keyword>
<keyword evidence="11" id="KW-0328">Glycosyltransferase</keyword>
<comment type="similarity">
    <text evidence="4">In the C-terminal section; belongs to the transpeptidase family.</text>
</comment>
<evidence type="ECO:0000256" key="20">
    <source>
        <dbReference type="ARBA" id="ARBA00032454"/>
    </source>
</evidence>
<dbReference type="GO" id="GO:0005886">
    <property type="term" value="C:plasma membrane"/>
    <property type="evidence" value="ECO:0007669"/>
    <property type="project" value="UniProtKB-SubCell"/>
</dbReference>
<evidence type="ECO:0000256" key="9">
    <source>
        <dbReference type="ARBA" id="ARBA00022645"/>
    </source>
</evidence>
<proteinExistence type="inferred from homology"/>
<feature type="domain" description="Bifunctional transglycosylase second" evidence="26">
    <location>
        <begin position="68"/>
        <end position="151"/>
    </location>
</feature>
<dbReference type="RefSeq" id="WP_159441219.1">
    <property type="nucleotide sequence ID" value="NZ_FRFE01000003.1"/>
</dbReference>
<organism evidence="27 28">
    <name type="scientific">Desulfopila aestuarii DSM 18488</name>
    <dbReference type="NCBI Taxonomy" id="1121416"/>
    <lineage>
        <taxon>Bacteria</taxon>
        <taxon>Pseudomonadati</taxon>
        <taxon>Thermodesulfobacteriota</taxon>
        <taxon>Desulfobulbia</taxon>
        <taxon>Desulfobulbales</taxon>
        <taxon>Desulfocapsaceae</taxon>
        <taxon>Desulfopila</taxon>
    </lineage>
</organism>
<dbReference type="UniPathway" id="UPA00219"/>
<dbReference type="EC" id="2.4.99.28" evidence="22"/>
<dbReference type="PANTHER" id="PTHR32282:SF11">
    <property type="entry name" value="PENICILLIN-BINDING PROTEIN 1B"/>
    <property type="match status" value="1"/>
</dbReference>
<dbReference type="Pfam" id="PF00905">
    <property type="entry name" value="Transpeptidase"/>
    <property type="match status" value="1"/>
</dbReference>
<dbReference type="GO" id="GO:0071555">
    <property type="term" value="P:cell wall organization"/>
    <property type="evidence" value="ECO:0007669"/>
    <property type="project" value="UniProtKB-KW"/>
</dbReference>
<name>A0A1M7XZU3_9BACT</name>
<comment type="pathway">
    <text evidence="3">Cell wall biogenesis; peptidoglycan biosynthesis.</text>
</comment>
<dbReference type="InterPro" id="IPR011813">
    <property type="entry name" value="PBP_1b"/>
</dbReference>
<evidence type="ECO:0000256" key="8">
    <source>
        <dbReference type="ARBA" id="ARBA00022475"/>
    </source>
</evidence>
<accession>A0A1M7XZU3</accession>
<dbReference type="GO" id="GO:0009252">
    <property type="term" value="P:peptidoglycan biosynthetic process"/>
    <property type="evidence" value="ECO:0007669"/>
    <property type="project" value="UniProtKB-UniPathway"/>
</dbReference>
<comment type="catalytic activity">
    <reaction evidence="23">
        <text>[GlcNAc-(1-&gt;4)-Mur2Ac(oyl-L-Ala-gamma-D-Glu-L-Lys-D-Ala-D-Ala)](n)-di-trans,octa-cis-undecaprenyl diphosphate + beta-D-GlcNAc-(1-&gt;4)-Mur2Ac(oyl-L-Ala-gamma-D-Glu-L-Lys-D-Ala-D-Ala)-di-trans,octa-cis-undecaprenyl diphosphate = [GlcNAc-(1-&gt;4)-Mur2Ac(oyl-L-Ala-gamma-D-Glu-L-Lys-D-Ala-D-Ala)](n+1)-di-trans,octa-cis-undecaprenyl diphosphate + di-trans,octa-cis-undecaprenyl diphosphate + H(+)</text>
        <dbReference type="Rhea" id="RHEA:23708"/>
        <dbReference type="Rhea" id="RHEA-COMP:9602"/>
        <dbReference type="Rhea" id="RHEA-COMP:9603"/>
        <dbReference type="ChEBI" id="CHEBI:15378"/>
        <dbReference type="ChEBI" id="CHEBI:58405"/>
        <dbReference type="ChEBI" id="CHEBI:60033"/>
        <dbReference type="ChEBI" id="CHEBI:78435"/>
        <dbReference type="EC" id="2.4.99.28"/>
    </reaction>
</comment>
<dbReference type="Pfam" id="PF00912">
    <property type="entry name" value="Transgly"/>
    <property type="match status" value="1"/>
</dbReference>
<evidence type="ECO:0000256" key="4">
    <source>
        <dbReference type="ARBA" id="ARBA00007090"/>
    </source>
</evidence>
<evidence type="ECO:0000256" key="21">
    <source>
        <dbReference type="ARBA" id="ARBA00034000"/>
    </source>
</evidence>
<dbReference type="FunFam" id="1.10.3810.10:FF:000001">
    <property type="entry name" value="Penicillin-binding protein 1A"/>
    <property type="match status" value="1"/>
</dbReference>
<keyword evidence="12" id="KW-0808">Transferase</keyword>
<dbReference type="PIRSF" id="PIRSF002799">
    <property type="entry name" value="PBP_1b"/>
    <property type="match status" value="1"/>
</dbReference>
<dbReference type="GO" id="GO:0008955">
    <property type="term" value="F:peptidoglycan glycosyltransferase activity"/>
    <property type="evidence" value="ECO:0007669"/>
    <property type="project" value="UniProtKB-EC"/>
</dbReference>
<dbReference type="PANTHER" id="PTHR32282">
    <property type="entry name" value="BINDING PROTEIN TRANSPEPTIDASE, PUTATIVE-RELATED"/>
    <property type="match status" value="1"/>
</dbReference>
<evidence type="ECO:0000313" key="28">
    <source>
        <dbReference type="Proteomes" id="UP000184603"/>
    </source>
</evidence>
<evidence type="ECO:0000256" key="7">
    <source>
        <dbReference type="ARBA" id="ARBA00018637"/>
    </source>
</evidence>
<sequence length="772" mass="85362">MKKRTPRRTPKKRSIIVPLLLTACLFLLLLGGLFALNSINKLSDEIADKFAGKRWAVPATIYARPLELYPGLELSPNMLEKELELAAYRKESPIHSAGGYNRKGSIINLVTRDFTFPSGLEKSTAIRVTFKGKTVADIRTTTGANVPTVRLDPAPIGSIHPLVHEDRVILKSEEIPQLLRDSLISVEDQDFYSHHGLSPLGIARAMLANIKAGRMIQGGSTLTQQLVKNFFLTSERTLTRKLQEAVMAVILETRYSKDEILTAYINEVFLGQDGARAIHGFGLASQFYFRRELQDLSVAQIATLVGMVKGPSYYDPRRHHDNCLARREVVLKLMLSEKRINEEAYTKALAEPLTDVTPPKNGLNRFPAFVELVKRQLKTEYREEDLKTEGLKILTTLDPQVQWKMEDQIKNTMASLKKRAGGDSLQLAMIITGREDGEIQALVGDVNPTEAGFNRALDALRPIGSLVKPAVYLTALSQGYTLATPLTDTPVSVKSGGKQWQPENYDRKQHGTVALYRALAKSYNLATVNLGLEIGLENVISTIANLGYTEPLEPYPSLLLGAPNMTPLQVSEIYQTIASGGFHVPLRSIQSVIGQNGQLLTRYGLEVEQRFSPELMFVLHHALERVFTEGTASGHHLAGKNLYAGKTGTSNDLRDSWFAGFSDTHMAVTWIGRDDNKPTGLSGSSGALVVWGKVMDAISSQPLEMVEPEGISWARIDTETLESVSFPATNTTLLPFVTGTEPQSAWSPPKVDMDIIEEKARSLWDSINDMLQ</sequence>
<dbReference type="SUPFAM" id="SSF56601">
    <property type="entry name" value="beta-lactamase/transpeptidase-like"/>
    <property type="match status" value="1"/>
</dbReference>
<reference evidence="27 28" key="1">
    <citation type="submission" date="2016-12" db="EMBL/GenBank/DDBJ databases">
        <authorList>
            <person name="Song W.-J."/>
            <person name="Kurnit D.M."/>
        </authorList>
    </citation>
    <scope>NUCLEOTIDE SEQUENCE [LARGE SCALE GENOMIC DNA]</scope>
    <source>
        <strain evidence="27 28">DSM 18488</strain>
    </source>
</reference>
<dbReference type="InterPro" id="IPR036950">
    <property type="entry name" value="PBP_transglycosylase"/>
</dbReference>
<dbReference type="EMBL" id="FRFE01000003">
    <property type="protein sequence ID" value="SHO44721.1"/>
    <property type="molecule type" value="Genomic_DNA"/>
</dbReference>
<dbReference type="GO" id="GO:0008658">
    <property type="term" value="F:penicillin binding"/>
    <property type="evidence" value="ECO:0007669"/>
    <property type="project" value="InterPro"/>
</dbReference>
<evidence type="ECO:0000256" key="11">
    <source>
        <dbReference type="ARBA" id="ARBA00022676"/>
    </source>
</evidence>
<keyword evidence="10" id="KW-0645">Protease</keyword>
<dbReference type="GO" id="GO:0030288">
    <property type="term" value="C:outer membrane-bounded periplasmic space"/>
    <property type="evidence" value="ECO:0007669"/>
    <property type="project" value="TreeGrafter"/>
</dbReference>
<dbReference type="InterPro" id="IPR050396">
    <property type="entry name" value="Glycosyltr_51/Transpeptidase"/>
</dbReference>
<evidence type="ECO:0000256" key="1">
    <source>
        <dbReference type="ARBA" id="ARBA00002624"/>
    </source>
</evidence>
<dbReference type="InterPro" id="IPR001264">
    <property type="entry name" value="Glyco_trans_51"/>
</dbReference>
<keyword evidence="9" id="KW-0121">Carboxypeptidase</keyword>
<gene>
    <name evidence="27" type="ORF">SAMN02745220_00854</name>
</gene>
<keyword evidence="17" id="KW-0046">Antibiotic resistance</keyword>
<comment type="similarity">
    <text evidence="5">In the N-terminal section; belongs to the glycosyltransferase 51 family.</text>
</comment>
<evidence type="ECO:0000256" key="2">
    <source>
        <dbReference type="ARBA" id="ARBA00004236"/>
    </source>
</evidence>
<dbReference type="STRING" id="1121416.SAMN02745220_00854"/>
<dbReference type="Gene3D" id="3.40.710.10">
    <property type="entry name" value="DD-peptidase/beta-lactamase superfamily"/>
    <property type="match status" value="1"/>
</dbReference>